<accession>A0ABW3MHF9</accession>
<organism evidence="1 2">
    <name type="scientific">Kibdelosporangium lantanae</name>
    <dbReference type="NCBI Taxonomy" id="1497396"/>
    <lineage>
        <taxon>Bacteria</taxon>
        <taxon>Bacillati</taxon>
        <taxon>Actinomycetota</taxon>
        <taxon>Actinomycetes</taxon>
        <taxon>Pseudonocardiales</taxon>
        <taxon>Pseudonocardiaceae</taxon>
        <taxon>Kibdelosporangium</taxon>
    </lineage>
</organism>
<protein>
    <submittedName>
        <fullName evidence="1">Uncharacterized protein</fullName>
    </submittedName>
</protein>
<reference evidence="2" key="1">
    <citation type="journal article" date="2019" name="Int. J. Syst. Evol. Microbiol.">
        <title>The Global Catalogue of Microorganisms (GCM) 10K type strain sequencing project: providing services to taxonomists for standard genome sequencing and annotation.</title>
        <authorList>
            <consortium name="The Broad Institute Genomics Platform"/>
            <consortium name="The Broad Institute Genome Sequencing Center for Infectious Disease"/>
            <person name="Wu L."/>
            <person name="Ma J."/>
        </authorList>
    </citation>
    <scope>NUCLEOTIDE SEQUENCE [LARGE SCALE GENOMIC DNA]</scope>
    <source>
        <strain evidence="2">JCM 31486</strain>
    </source>
</reference>
<evidence type="ECO:0000313" key="2">
    <source>
        <dbReference type="Proteomes" id="UP001597045"/>
    </source>
</evidence>
<name>A0ABW3MHF9_9PSEU</name>
<feature type="non-terminal residue" evidence="1">
    <location>
        <position position="1"/>
    </location>
</feature>
<keyword evidence="2" id="KW-1185">Reference proteome</keyword>
<sequence>KSSSTNNGAFSIGLANETGNSVAVQLSAFHFQATEHNTEFLWASYSATSIKLKDGRSTLVLNDSVYSGVRAAVLARMSGHAAGYIDNLPPLG</sequence>
<comment type="caution">
    <text evidence="1">The sequence shown here is derived from an EMBL/GenBank/DDBJ whole genome shotgun (WGS) entry which is preliminary data.</text>
</comment>
<dbReference type="EMBL" id="JBHTIS010002665">
    <property type="protein sequence ID" value="MFD1050183.1"/>
    <property type="molecule type" value="Genomic_DNA"/>
</dbReference>
<proteinExistence type="predicted"/>
<dbReference type="Proteomes" id="UP001597045">
    <property type="component" value="Unassembled WGS sequence"/>
</dbReference>
<gene>
    <name evidence="1" type="ORF">ACFQ1S_34000</name>
</gene>
<evidence type="ECO:0000313" key="1">
    <source>
        <dbReference type="EMBL" id="MFD1050183.1"/>
    </source>
</evidence>